<keyword evidence="1" id="KW-0479">Metal-binding</keyword>
<dbReference type="GO" id="GO:0003676">
    <property type="term" value="F:nucleic acid binding"/>
    <property type="evidence" value="ECO:0007669"/>
    <property type="project" value="InterPro"/>
</dbReference>
<accession>A0A0L8FPR3</accession>
<evidence type="ECO:0000259" key="3">
    <source>
        <dbReference type="PROSITE" id="PS50158"/>
    </source>
</evidence>
<evidence type="ECO:0000313" key="4">
    <source>
        <dbReference type="EMBL" id="KOF66706.1"/>
    </source>
</evidence>
<organism evidence="4">
    <name type="scientific">Octopus bimaculoides</name>
    <name type="common">California two-spotted octopus</name>
    <dbReference type="NCBI Taxonomy" id="37653"/>
    <lineage>
        <taxon>Eukaryota</taxon>
        <taxon>Metazoa</taxon>
        <taxon>Spiralia</taxon>
        <taxon>Lophotrochozoa</taxon>
        <taxon>Mollusca</taxon>
        <taxon>Cephalopoda</taxon>
        <taxon>Coleoidea</taxon>
        <taxon>Octopodiformes</taxon>
        <taxon>Octopoda</taxon>
        <taxon>Incirrata</taxon>
        <taxon>Octopodidae</taxon>
        <taxon>Octopus</taxon>
    </lineage>
</organism>
<keyword evidence="1" id="KW-0862">Zinc</keyword>
<feature type="compositionally biased region" description="Low complexity" evidence="2">
    <location>
        <begin position="134"/>
        <end position="144"/>
    </location>
</feature>
<dbReference type="EMBL" id="KQ427785">
    <property type="protein sequence ID" value="KOF66706.1"/>
    <property type="molecule type" value="Genomic_DNA"/>
</dbReference>
<sequence>MACVCHLLWHRGRNLYIGNRCPGPAKLDWPGNRNTCPNRSSEFKKIPHRIQLTEDSSLHVAVEGRKPSCYVCGSKTHLKTNCPVAQKQQPQQHDHEKQQPQENQKPSKKPALLPTLPYAQRIKQLYEQTKEHQQPTNQPNQTTLPPAPPRTEPTPSSPPPTTTPQEEEETKTTHTPPPKNPNTTPPSVTKQHQHHQQQNQHTQK</sequence>
<feature type="region of interest" description="Disordered" evidence="2">
    <location>
        <begin position="128"/>
        <end position="204"/>
    </location>
</feature>
<feature type="compositionally biased region" description="Pro residues" evidence="2">
    <location>
        <begin position="145"/>
        <end position="162"/>
    </location>
</feature>
<feature type="domain" description="CCHC-type" evidence="3">
    <location>
        <begin position="69"/>
        <end position="83"/>
    </location>
</feature>
<gene>
    <name evidence="4" type="ORF">OCBIM_22011571mg</name>
</gene>
<feature type="compositionally biased region" description="Pro residues" evidence="2">
    <location>
        <begin position="175"/>
        <end position="184"/>
    </location>
</feature>
<keyword evidence="1" id="KW-0863">Zinc-finger</keyword>
<name>A0A0L8FPR3_OCTBM</name>
<dbReference type="GO" id="GO:0008270">
    <property type="term" value="F:zinc ion binding"/>
    <property type="evidence" value="ECO:0007669"/>
    <property type="project" value="UniProtKB-KW"/>
</dbReference>
<feature type="region of interest" description="Disordered" evidence="2">
    <location>
        <begin position="83"/>
        <end position="112"/>
    </location>
</feature>
<evidence type="ECO:0000256" key="2">
    <source>
        <dbReference type="SAM" id="MobiDB-lite"/>
    </source>
</evidence>
<evidence type="ECO:0000256" key="1">
    <source>
        <dbReference type="PROSITE-ProRule" id="PRU00047"/>
    </source>
</evidence>
<dbReference type="InterPro" id="IPR001878">
    <property type="entry name" value="Znf_CCHC"/>
</dbReference>
<reference evidence="4" key="1">
    <citation type="submission" date="2015-07" db="EMBL/GenBank/DDBJ databases">
        <title>MeaNS - Measles Nucleotide Surveillance Program.</title>
        <authorList>
            <person name="Tran T."/>
            <person name="Druce J."/>
        </authorList>
    </citation>
    <scope>NUCLEOTIDE SEQUENCE</scope>
    <source>
        <strain evidence="4">UCB-OBI-ISO-001</strain>
        <tissue evidence="4">Gonad</tissue>
    </source>
</reference>
<proteinExistence type="predicted"/>
<dbReference type="AlphaFoldDB" id="A0A0L8FPR3"/>
<dbReference type="PROSITE" id="PS50158">
    <property type="entry name" value="ZF_CCHC"/>
    <property type="match status" value="1"/>
</dbReference>
<dbReference type="OrthoDB" id="15567at2759"/>
<protein>
    <recommendedName>
        <fullName evidence="3">CCHC-type domain-containing protein</fullName>
    </recommendedName>
</protein>